<reference evidence="2 3" key="1">
    <citation type="submission" date="2024-09" db="EMBL/GenBank/DDBJ databases">
        <title>Rethinking Asexuality: The Enigmatic Case of Functional Sexual Genes in Lepraria (Stereocaulaceae).</title>
        <authorList>
            <person name="Doellman M."/>
            <person name="Sun Y."/>
            <person name="Barcenas-Pena A."/>
            <person name="Lumbsch H.T."/>
            <person name="Grewe F."/>
        </authorList>
    </citation>
    <scope>NUCLEOTIDE SEQUENCE [LARGE SCALE GENOMIC DNA]</scope>
    <source>
        <strain evidence="2 3">Grewe 0041</strain>
    </source>
</reference>
<gene>
    <name evidence="2" type="ORF">ABVK25_011273</name>
</gene>
<sequence length="111" mass="12648">MDALRPSNMNRAAYRTKCRKKLAEHLLFKLGLSIKPEDVRLMTNADDPYSWQALPEKDHLFKKQLSKHSIGAYRALCREVGVSFEAVLTTRPNPDASSKPDKESREVFSKA</sequence>
<proteinExistence type="predicted"/>
<evidence type="ECO:0000256" key="1">
    <source>
        <dbReference type="SAM" id="MobiDB-lite"/>
    </source>
</evidence>
<dbReference type="EMBL" id="JBHFEH010000091">
    <property type="protein sequence ID" value="KAL2047864.1"/>
    <property type="molecule type" value="Genomic_DNA"/>
</dbReference>
<name>A0ABR4AQ53_9LECA</name>
<accession>A0ABR4AQ53</accession>
<protein>
    <submittedName>
        <fullName evidence="2">Uncharacterized protein</fullName>
    </submittedName>
</protein>
<feature type="region of interest" description="Disordered" evidence="1">
    <location>
        <begin position="90"/>
        <end position="111"/>
    </location>
</feature>
<evidence type="ECO:0000313" key="2">
    <source>
        <dbReference type="EMBL" id="KAL2047864.1"/>
    </source>
</evidence>
<comment type="caution">
    <text evidence="2">The sequence shown here is derived from an EMBL/GenBank/DDBJ whole genome shotgun (WGS) entry which is preliminary data.</text>
</comment>
<keyword evidence="3" id="KW-1185">Reference proteome</keyword>
<evidence type="ECO:0000313" key="3">
    <source>
        <dbReference type="Proteomes" id="UP001590951"/>
    </source>
</evidence>
<dbReference type="Proteomes" id="UP001590951">
    <property type="component" value="Unassembled WGS sequence"/>
</dbReference>
<feature type="compositionally biased region" description="Basic and acidic residues" evidence="1">
    <location>
        <begin position="98"/>
        <end position="111"/>
    </location>
</feature>
<organism evidence="2 3">
    <name type="scientific">Lepraria finkii</name>
    <dbReference type="NCBI Taxonomy" id="1340010"/>
    <lineage>
        <taxon>Eukaryota</taxon>
        <taxon>Fungi</taxon>
        <taxon>Dikarya</taxon>
        <taxon>Ascomycota</taxon>
        <taxon>Pezizomycotina</taxon>
        <taxon>Lecanoromycetes</taxon>
        <taxon>OSLEUM clade</taxon>
        <taxon>Lecanoromycetidae</taxon>
        <taxon>Lecanorales</taxon>
        <taxon>Lecanorineae</taxon>
        <taxon>Stereocaulaceae</taxon>
        <taxon>Lepraria</taxon>
    </lineage>
</organism>